<accession>A0A150TXI6</accession>
<organism evidence="1 2">
    <name type="scientific">Sorangium cellulosum</name>
    <name type="common">Polyangium cellulosum</name>
    <dbReference type="NCBI Taxonomy" id="56"/>
    <lineage>
        <taxon>Bacteria</taxon>
        <taxon>Pseudomonadati</taxon>
        <taxon>Myxococcota</taxon>
        <taxon>Polyangia</taxon>
        <taxon>Polyangiales</taxon>
        <taxon>Polyangiaceae</taxon>
        <taxon>Sorangium</taxon>
    </lineage>
</organism>
<gene>
    <name evidence="1" type="ORF">BE21_18250</name>
</gene>
<dbReference type="Pfam" id="PF12059">
    <property type="entry name" value="DUF3540"/>
    <property type="match status" value="1"/>
</dbReference>
<comment type="caution">
    <text evidence="1">The sequence shown here is derived from an EMBL/GenBank/DDBJ whole genome shotgun (WGS) entry which is preliminary data.</text>
</comment>
<proteinExistence type="predicted"/>
<dbReference type="AlphaFoldDB" id="A0A150TXI6"/>
<evidence type="ECO:0000313" key="2">
    <source>
        <dbReference type="Proteomes" id="UP000075502"/>
    </source>
</evidence>
<protein>
    <recommendedName>
        <fullName evidence="3">DUF3540 domain-containing protein</fullName>
    </recommendedName>
</protein>
<dbReference type="InterPro" id="IPR021927">
    <property type="entry name" value="DUF3540"/>
</dbReference>
<dbReference type="EMBL" id="JEME01000698">
    <property type="protein sequence ID" value="KYG09390.1"/>
    <property type="molecule type" value="Genomic_DNA"/>
</dbReference>
<evidence type="ECO:0000313" key="1">
    <source>
        <dbReference type="EMBL" id="KYG09390.1"/>
    </source>
</evidence>
<name>A0A150TXI6_SORCE</name>
<dbReference type="Proteomes" id="UP000075502">
    <property type="component" value="Unassembled WGS sequence"/>
</dbReference>
<reference evidence="1 2" key="1">
    <citation type="submission" date="2014-02" db="EMBL/GenBank/DDBJ databases">
        <title>The small core and large imbalanced accessory genome model reveals a collaborative survival strategy of Sorangium cellulosum strains in nature.</title>
        <authorList>
            <person name="Han K."/>
            <person name="Peng R."/>
            <person name="Blom J."/>
            <person name="Li Y.-Z."/>
        </authorList>
    </citation>
    <scope>NUCLEOTIDE SEQUENCE [LARGE SCALE GENOMIC DNA]</scope>
    <source>
        <strain evidence="1 2">So0007-03</strain>
    </source>
</reference>
<evidence type="ECO:0008006" key="3">
    <source>
        <dbReference type="Google" id="ProtNLM"/>
    </source>
</evidence>
<sequence length="209" mass="22683">MAQVPEAILELGQVESRSGHKARVRAPSGEREAEIAPSCLVSPAPGDRVLVVSSGDEAYVLAVLRRRHAGPTNMVFHEDLSLSVLNGRLRILAQEGVDLVSPRDVHVRAGAVAADAGEVRVAFSLLDLVGQSIAARTKKVRVVAEALDTIAGRIYQRAQTFFRRTDELDRVEAKNMDRRAEELYHLHGQNAVTTADQLVKIDAGQVHVG</sequence>